<organism evidence="2 3">
    <name type="scientific">Roseivirga seohaensis subsp. aquiponti</name>
    <dbReference type="NCBI Taxonomy" id="1566026"/>
    <lineage>
        <taxon>Bacteria</taxon>
        <taxon>Pseudomonadati</taxon>
        <taxon>Bacteroidota</taxon>
        <taxon>Cytophagia</taxon>
        <taxon>Cytophagales</taxon>
        <taxon>Roseivirgaceae</taxon>
        <taxon>Roseivirga</taxon>
    </lineage>
</organism>
<proteinExistence type="predicted"/>
<evidence type="ECO:0000256" key="1">
    <source>
        <dbReference type="SAM" id="Phobius"/>
    </source>
</evidence>
<accession>A0A0L8AH19</accession>
<evidence type="ECO:0000313" key="3">
    <source>
        <dbReference type="Proteomes" id="UP000036908"/>
    </source>
</evidence>
<sequence>MTEESGHMKEAEINPFVRVVKFFYPKTQKPVNFGYLIFGVLTLFVNAFVIYTYGGLVFD</sequence>
<protein>
    <submittedName>
        <fullName evidence="2">Uncharacterized protein</fullName>
    </submittedName>
</protein>
<dbReference type="PATRIC" id="fig|1566026.4.peg.1954"/>
<name>A0A0L8AH19_9BACT</name>
<keyword evidence="3" id="KW-1185">Reference proteome</keyword>
<keyword evidence="1" id="KW-1133">Transmembrane helix</keyword>
<dbReference type="AlphaFoldDB" id="A0A0L8AH19"/>
<dbReference type="Proteomes" id="UP000036908">
    <property type="component" value="Unassembled WGS sequence"/>
</dbReference>
<comment type="caution">
    <text evidence="2">The sequence shown here is derived from an EMBL/GenBank/DDBJ whole genome shotgun (WGS) entry which is preliminary data.</text>
</comment>
<keyword evidence="1" id="KW-0472">Membrane</keyword>
<keyword evidence="1" id="KW-0812">Transmembrane</keyword>
<gene>
    <name evidence="2" type="ORF">OB69_17550</name>
</gene>
<reference evidence="3" key="1">
    <citation type="submission" date="2014-11" db="EMBL/GenBank/DDBJ databases">
        <title>Genome sequencing of Roseivirga sp. D-25.</title>
        <authorList>
            <person name="Selvaratnam C."/>
            <person name="Thevarajoo S."/>
            <person name="Goh K.M."/>
            <person name="Eee R."/>
            <person name="Chan K.-G."/>
            <person name="Chong C.S."/>
        </authorList>
    </citation>
    <scope>NUCLEOTIDE SEQUENCE [LARGE SCALE GENOMIC DNA]</scope>
    <source>
        <strain evidence="3">D-25</strain>
    </source>
</reference>
<evidence type="ECO:0000313" key="2">
    <source>
        <dbReference type="EMBL" id="KOF01445.1"/>
    </source>
</evidence>
<feature type="transmembrane region" description="Helical" evidence="1">
    <location>
        <begin position="33"/>
        <end position="53"/>
    </location>
</feature>
<dbReference type="EMBL" id="JSVA01000026">
    <property type="protein sequence ID" value="KOF01445.1"/>
    <property type="molecule type" value="Genomic_DNA"/>
</dbReference>